<keyword evidence="2" id="KW-1185">Reference proteome</keyword>
<dbReference type="KEGG" id="cbv:U729_3229"/>
<accession>A0A0A7G2U4</accession>
<sequence length="74" mass="9120">MLKYLRKIFNKNKKNNITDCQIEDWREQISNALSNKVKEKKTYSEEFVREYYENLPEEYDYNGFGKYYKDTKDA</sequence>
<dbReference type="RefSeq" id="WP_040113776.1">
    <property type="nucleotide sequence ID" value="NZ_CP006906.1"/>
</dbReference>
<evidence type="ECO:0000313" key="1">
    <source>
        <dbReference type="EMBL" id="AIY85296.1"/>
    </source>
</evidence>
<reference evidence="1 2" key="1">
    <citation type="journal article" date="2015" name="Infect. Genet. Evol.">
        <title>Genomic sequences of six botulinum neurotoxin-producing strains representing three clostridial species illustrate the mobility and diversity of botulinum neurotoxin genes.</title>
        <authorList>
            <person name="Smith T.J."/>
            <person name="Hill K.K."/>
            <person name="Xie G."/>
            <person name="Foley B.T."/>
            <person name="Williamson C.H."/>
            <person name="Foster J.T."/>
            <person name="Johnson S.L."/>
            <person name="Chertkov O."/>
            <person name="Teshima H."/>
            <person name="Gibbons H.S."/>
            <person name="Johnsky L.A."/>
            <person name="Karavis M.A."/>
            <person name="Smith L.A."/>
        </authorList>
    </citation>
    <scope>NUCLEOTIDE SEQUENCE [LARGE SCALE GENOMIC DNA]</scope>
    <source>
        <strain evidence="1">Sullivan</strain>
        <plasmid evidence="2">Plasmid pCBJ</plasmid>
    </source>
</reference>
<gene>
    <name evidence="1" type="ORF">U729_3229</name>
</gene>
<dbReference type="HOGENOM" id="CLU_2681096_0_0_9"/>
<keyword evidence="1" id="KW-0614">Plasmid</keyword>
<protein>
    <submittedName>
        <fullName evidence="1">Uncharacterized protein</fullName>
    </submittedName>
</protein>
<proteinExistence type="predicted"/>
<evidence type="ECO:0000313" key="2">
    <source>
        <dbReference type="Proteomes" id="UP000030635"/>
    </source>
</evidence>
<dbReference type="Proteomes" id="UP000030635">
    <property type="component" value="Plasmid pCBJ"/>
</dbReference>
<geneLocation type="plasmid" evidence="1 2">
    <name>pCBJ</name>
</geneLocation>
<dbReference type="AlphaFoldDB" id="A0A0A7G2U4"/>
<organism evidence="1 2">
    <name type="scientific">Clostridium baratii str. Sullivan</name>
    <dbReference type="NCBI Taxonomy" id="1415775"/>
    <lineage>
        <taxon>Bacteria</taxon>
        <taxon>Bacillati</taxon>
        <taxon>Bacillota</taxon>
        <taxon>Clostridia</taxon>
        <taxon>Eubacteriales</taxon>
        <taxon>Clostridiaceae</taxon>
        <taxon>Clostridium</taxon>
    </lineage>
</organism>
<name>A0A0A7G2U4_9CLOT</name>
<dbReference type="EMBL" id="CP006906">
    <property type="protein sequence ID" value="AIY85296.1"/>
    <property type="molecule type" value="Genomic_DNA"/>
</dbReference>